<keyword evidence="2 3" id="KW-0040">ANK repeat</keyword>
<dbReference type="Gene3D" id="1.25.40.20">
    <property type="entry name" value="Ankyrin repeat-containing domain"/>
    <property type="match status" value="2"/>
</dbReference>
<dbReference type="OrthoDB" id="1239122at2"/>
<feature type="repeat" description="ANK" evidence="3">
    <location>
        <begin position="96"/>
        <end position="128"/>
    </location>
</feature>
<evidence type="ECO:0000256" key="3">
    <source>
        <dbReference type="PROSITE-ProRule" id="PRU00023"/>
    </source>
</evidence>
<dbReference type="InterPro" id="IPR036770">
    <property type="entry name" value="Ankyrin_rpt-contain_sf"/>
</dbReference>
<dbReference type="PANTHER" id="PTHR24171:SF8">
    <property type="entry name" value="BRCA1-ASSOCIATED RING DOMAIN PROTEIN 1"/>
    <property type="match status" value="1"/>
</dbReference>
<evidence type="ECO:0000256" key="1">
    <source>
        <dbReference type="ARBA" id="ARBA00022737"/>
    </source>
</evidence>
<dbReference type="Proteomes" id="UP000318833">
    <property type="component" value="Unassembled WGS sequence"/>
</dbReference>
<name>A0A554VDD3_9FLAO</name>
<comment type="caution">
    <text evidence="4">The sequence shown here is derived from an EMBL/GenBank/DDBJ whole genome shotgun (WGS) entry which is preliminary data.</text>
</comment>
<dbReference type="PROSITE" id="PS50297">
    <property type="entry name" value="ANK_REP_REGION"/>
    <property type="match status" value="2"/>
</dbReference>
<dbReference type="PROSITE" id="PS50088">
    <property type="entry name" value="ANK_REPEAT"/>
    <property type="match status" value="2"/>
</dbReference>
<keyword evidence="1" id="KW-0677">Repeat</keyword>
<evidence type="ECO:0000313" key="4">
    <source>
        <dbReference type="EMBL" id="TSE04861.1"/>
    </source>
</evidence>
<dbReference type="AlphaFoldDB" id="A0A554VDD3"/>
<feature type="repeat" description="ANK" evidence="3">
    <location>
        <begin position="220"/>
        <end position="252"/>
    </location>
</feature>
<dbReference type="SUPFAM" id="SSF48403">
    <property type="entry name" value="Ankyrin repeat"/>
    <property type="match status" value="1"/>
</dbReference>
<dbReference type="RefSeq" id="WP_109437712.1">
    <property type="nucleotide sequence ID" value="NZ_CANLVC010000006.1"/>
</dbReference>
<evidence type="ECO:0000256" key="2">
    <source>
        <dbReference type="ARBA" id="ARBA00023043"/>
    </source>
</evidence>
<dbReference type="GO" id="GO:0085020">
    <property type="term" value="P:protein K6-linked ubiquitination"/>
    <property type="evidence" value="ECO:0007669"/>
    <property type="project" value="TreeGrafter"/>
</dbReference>
<dbReference type="EMBL" id="VLNR01000070">
    <property type="protein sequence ID" value="TSE04861.1"/>
    <property type="molecule type" value="Genomic_DNA"/>
</dbReference>
<reference evidence="4 5" key="1">
    <citation type="submission" date="2019-07" db="EMBL/GenBank/DDBJ databases">
        <title>The draft genome sequence of Aquimarina algiphila M91.</title>
        <authorList>
            <person name="Meng X."/>
        </authorList>
    </citation>
    <scope>NUCLEOTIDE SEQUENCE [LARGE SCALE GENOMIC DNA]</scope>
    <source>
        <strain evidence="4 5">M91</strain>
    </source>
</reference>
<dbReference type="PANTHER" id="PTHR24171">
    <property type="entry name" value="ANKYRIN REPEAT DOMAIN-CONTAINING PROTEIN 39-RELATED"/>
    <property type="match status" value="1"/>
</dbReference>
<dbReference type="GO" id="GO:0004842">
    <property type="term" value="F:ubiquitin-protein transferase activity"/>
    <property type="evidence" value="ECO:0007669"/>
    <property type="project" value="TreeGrafter"/>
</dbReference>
<dbReference type="SMART" id="SM00248">
    <property type="entry name" value="ANK"/>
    <property type="match status" value="5"/>
</dbReference>
<dbReference type="Pfam" id="PF12796">
    <property type="entry name" value="Ank_2"/>
    <property type="match status" value="2"/>
</dbReference>
<evidence type="ECO:0000313" key="5">
    <source>
        <dbReference type="Proteomes" id="UP000318833"/>
    </source>
</evidence>
<sequence>MSITNLISRQIKYHFIIVIFLVPVLLTAQNSKLQKQLYEAISKSEYLEVKKLIKQGANPNIPDRNRETALSLLVKKPIDEALPNIDFILKNGGTDINNKALHKAVQLGKIPLIDFLLENGSEINPKKDSHHPLLSATKDLQVFKHLVSKGANIHKCPIYSLFHIIQGDISLLKYALSIGLNTNGAEDDYGRPIVHIVSFEKLEILLQYGAKVDIPLKSQYNRTLLHRAAFEDNPKRVRLLLKYGANKNAKDSFGYIPFQYAGEETKKLLQL</sequence>
<accession>A0A554VDD3</accession>
<gene>
    <name evidence="4" type="ORF">FOF46_24905</name>
</gene>
<proteinExistence type="predicted"/>
<organism evidence="4 5">
    <name type="scientific">Aquimarina algiphila</name>
    <dbReference type="NCBI Taxonomy" id="2047982"/>
    <lineage>
        <taxon>Bacteria</taxon>
        <taxon>Pseudomonadati</taxon>
        <taxon>Bacteroidota</taxon>
        <taxon>Flavobacteriia</taxon>
        <taxon>Flavobacteriales</taxon>
        <taxon>Flavobacteriaceae</taxon>
        <taxon>Aquimarina</taxon>
    </lineage>
</organism>
<protein>
    <submittedName>
        <fullName evidence="4">Ankyrin repeat domain-containing protein</fullName>
    </submittedName>
</protein>
<keyword evidence="5" id="KW-1185">Reference proteome</keyword>
<dbReference type="InterPro" id="IPR002110">
    <property type="entry name" value="Ankyrin_rpt"/>
</dbReference>